<keyword evidence="2" id="KW-0472">Membrane</keyword>
<dbReference type="Proteomes" id="UP000319143">
    <property type="component" value="Unassembled WGS sequence"/>
</dbReference>
<dbReference type="AlphaFoldDB" id="A0A5C6DVL8"/>
<name>A0A5C6DVL8_9BACT</name>
<proteinExistence type="predicted"/>
<evidence type="ECO:0000313" key="4">
    <source>
        <dbReference type="Proteomes" id="UP000319143"/>
    </source>
</evidence>
<dbReference type="RefSeq" id="WP_146525306.1">
    <property type="nucleotide sequence ID" value="NZ_SJPV01000002.1"/>
</dbReference>
<comment type="caution">
    <text evidence="3">The sequence shown here is derived from an EMBL/GenBank/DDBJ whole genome shotgun (WGS) entry which is preliminary data.</text>
</comment>
<dbReference type="EMBL" id="SJPV01000002">
    <property type="protein sequence ID" value="TWU40750.1"/>
    <property type="molecule type" value="Genomic_DNA"/>
</dbReference>
<accession>A0A5C6DVL8</accession>
<evidence type="ECO:0000313" key="3">
    <source>
        <dbReference type="EMBL" id="TWU40750.1"/>
    </source>
</evidence>
<keyword evidence="2" id="KW-1133">Transmembrane helix</keyword>
<feature type="compositionally biased region" description="Pro residues" evidence="1">
    <location>
        <begin position="190"/>
        <end position="204"/>
    </location>
</feature>
<reference evidence="3 4" key="1">
    <citation type="submission" date="2019-02" db="EMBL/GenBank/DDBJ databases">
        <title>Deep-cultivation of Planctomycetes and their phenomic and genomic characterization uncovers novel biology.</title>
        <authorList>
            <person name="Wiegand S."/>
            <person name="Jogler M."/>
            <person name="Boedeker C."/>
            <person name="Pinto D."/>
            <person name="Vollmers J."/>
            <person name="Rivas-Marin E."/>
            <person name="Kohn T."/>
            <person name="Peeters S.H."/>
            <person name="Heuer A."/>
            <person name="Rast P."/>
            <person name="Oberbeckmann S."/>
            <person name="Bunk B."/>
            <person name="Jeske O."/>
            <person name="Meyerdierks A."/>
            <person name="Storesund J.E."/>
            <person name="Kallscheuer N."/>
            <person name="Luecker S."/>
            <person name="Lage O.M."/>
            <person name="Pohl T."/>
            <person name="Merkel B.J."/>
            <person name="Hornburger P."/>
            <person name="Mueller R.-W."/>
            <person name="Bruemmer F."/>
            <person name="Labrenz M."/>
            <person name="Spormann A.M."/>
            <person name="Op Den Camp H."/>
            <person name="Overmann J."/>
            <person name="Amann R."/>
            <person name="Jetten M.S.M."/>
            <person name="Mascher T."/>
            <person name="Medema M.H."/>
            <person name="Devos D.P."/>
            <person name="Kaster A.-K."/>
            <person name="Ovreas L."/>
            <person name="Rohde M."/>
            <person name="Galperin M.Y."/>
            <person name="Jogler C."/>
        </authorList>
    </citation>
    <scope>NUCLEOTIDE SEQUENCE [LARGE SCALE GENOMIC DNA]</scope>
    <source>
        <strain evidence="3 4">Poly41</strain>
    </source>
</reference>
<sequence>MAFEPFFVECLTCGSRLRVSDPGLVGTIATCPKCSSMVAIEPPTPTLPANQRPAGGQVAVGNANVDSEQITRDALSANEMGSATETHPPLVPSDGFLGSDSVAPDTIHDSTPPIDPDAWQSARTRQSRQVALVVAVSMASLITAIAVFVWFVRSRNRPENLAPVEASTTAPLTDQAAVDATALPSTEPTQTPPPENNPNLPPQSPVTAEDSLLEPAVTSAPVDSPKVDSAVIPADLMPVDPLAMDSPKASPPTPIIPPLSDGVAPADSNADVDGPDTDDASLQALPPGLAKYTILLDLGGEANEVKPTIDAPPVLDLAKWDAAAEESLDPMMIATPPPIIDPKSALAIEFAFDSKGYPLGDLVLLLSQITGVPIQIDWVSFEIAGFDIQNRILTPRGILSAKKHLEAICEACAGEIQIEESLLILTLRDAAFTETIDRISDVEDFADAQASAIETLDAFLNVSSDQDDQAKAATVPLGSTRSEQQLSLLAIDSLRRMRGIEPKIASPFFDHWAHAIGSPNTDWAKLEGGDSGPPFDTPITIAGLLRQVSRRNGATCVVNWFDANRRRMSPEQLTLPYTKDDAGEMLRRTLLPFEVQVRRVDAGHWWVGTEASYDRLSVIAWSRPLGDHRDAFLQHIGQTMGGASSDVFRVVYDAQSDRALMMMPRYIARQLPKTTESIWAQ</sequence>
<feature type="transmembrane region" description="Helical" evidence="2">
    <location>
        <begin position="130"/>
        <end position="152"/>
    </location>
</feature>
<gene>
    <name evidence="3" type="ORF">Poly41_15850</name>
</gene>
<feature type="region of interest" description="Disordered" evidence="1">
    <location>
        <begin position="184"/>
        <end position="207"/>
    </location>
</feature>
<protein>
    <submittedName>
        <fullName evidence="3">Uncharacterized protein</fullName>
    </submittedName>
</protein>
<evidence type="ECO:0000256" key="1">
    <source>
        <dbReference type="SAM" id="MobiDB-lite"/>
    </source>
</evidence>
<dbReference type="OrthoDB" id="208996at2"/>
<feature type="region of interest" description="Disordered" evidence="1">
    <location>
        <begin position="242"/>
        <end position="271"/>
    </location>
</feature>
<organism evidence="3 4">
    <name type="scientific">Novipirellula artificiosorum</name>
    <dbReference type="NCBI Taxonomy" id="2528016"/>
    <lineage>
        <taxon>Bacteria</taxon>
        <taxon>Pseudomonadati</taxon>
        <taxon>Planctomycetota</taxon>
        <taxon>Planctomycetia</taxon>
        <taxon>Pirellulales</taxon>
        <taxon>Pirellulaceae</taxon>
        <taxon>Novipirellula</taxon>
    </lineage>
</organism>
<keyword evidence="2" id="KW-0812">Transmembrane</keyword>
<keyword evidence="4" id="KW-1185">Reference proteome</keyword>
<evidence type="ECO:0000256" key="2">
    <source>
        <dbReference type="SAM" id="Phobius"/>
    </source>
</evidence>